<accession>A0AAV2SKD1</accession>
<feature type="non-terminal residue" evidence="2">
    <location>
        <position position="1"/>
    </location>
</feature>
<protein>
    <recommendedName>
        <fullName evidence="1">Endonuclease/exonuclease/phosphatase domain-containing protein</fullName>
    </recommendedName>
</protein>
<organism evidence="2 3">
    <name type="scientific">Meganyctiphanes norvegica</name>
    <name type="common">Northern krill</name>
    <name type="synonym">Thysanopoda norvegica</name>
    <dbReference type="NCBI Taxonomy" id="48144"/>
    <lineage>
        <taxon>Eukaryota</taxon>
        <taxon>Metazoa</taxon>
        <taxon>Ecdysozoa</taxon>
        <taxon>Arthropoda</taxon>
        <taxon>Crustacea</taxon>
        <taxon>Multicrustacea</taxon>
        <taxon>Malacostraca</taxon>
        <taxon>Eumalacostraca</taxon>
        <taxon>Eucarida</taxon>
        <taxon>Euphausiacea</taxon>
        <taxon>Euphausiidae</taxon>
        <taxon>Meganyctiphanes</taxon>
    </lineage>
</organism>
<dbReference type="Gene3D" id="3.60.10.10">
    <property type="entry name" value="Endonuclease/exonuclease/phosphatase"/>
    <property type="match status" value="1"/>
</dbReference>
<dbReference type="InterPro" id="IPR005135">
    <property type="entry name" value="Endo/exonuclease/phosphatase"/>
</dbReference>
<reference evidence="2 3" key="1">
    <citation type="submission" date="2024-05" db="EMBL/GenBank/DDBJ databases">
        <authorList>
            <person name="Wallberg A."/>
        </authorList>
    </citation>
    <scope>NUCLEOTIDE SEQUENCE [LARGE SCALE GENOMIC DNA]</scope>
</reference>
<comment type="caution">
    <text evidence="2">The sequence shown here is derived from an EMBL/GenBank/DDBJ whole genome shotgun (WGS) entry which is preliminary data.</text>
</comment>
<sequence length="314" mass="35907">NRIGGGVIIYISNDLTYKILVSESDKMCSIVAVYINELNLVVFMAYRPPPSHKKHYHGDILEKSFNNIVISNIKKVMSEFNTPTPDIILAGDFNFPKASWKAGIGTINSDSSSNKRSLQQLIDIATDLNLLQKVTEGTRETRSGGQNILELIFTNNHELISNIYVQPSEITDHKYIVCETSHTVISKDSRPCQSNETNLSAFNYETADWEAIKLKLSKISWAEVLSVYKTSEEKLRVIIETVLHIIEENCTKFKNQRGNHTNKIPRERRILLRKKKRLISRLKGTNISVNRKTHLEQTIKDIEKELLTSHKQEK</sequence>
<gene>
    <name evidence="2" type="ORF">MNOR_LOCUS37822</name>
</gene>
<dbReference type="Proteomes" id="UP001497623">
    <property type="component" value="Unassembled WGS sequence"/>
</dbReference>
<feature type="domain" description="Endonuclease/exonuclease/phosphatase" evidence="1">
    <location>
        <begin position="42"/>
        <end position="176"/>
    </location>
</feature>
<proteinExistence type="predicted"/>
<dbReference type="PANTHER" id="PTHR33395:SF22">
    <property type="entry name" value="REVERSE TRANSCRIPTASE DOMAIN-CONTAINING PROTEIN"/>
    <property type="match status" value="1"/>
</dbReference>
<dbReference type="InterPro" id="IPR036691">
    <property type="entry name" value="Endo/exonu/phosph_ase_sf"/>
</dbReference>
<dbReference type="GO" id="GO:0061343">
    <property type="term" value="P:cell adhesion involved in heart morphogenesis"/>
    <property type="evidence" value="ECO:0007669"/>
    <property type="project" value="TreeGrafter"/>
</dbReference>
<evidence type="ECO:0000259" key="1">
    <source>
        <dbReference type="Pfam" id="PF14529"/>
    </source>
</evidence>
<dbReference type="GO" id="GO:0007508">
    <property type="term" value="P:larval heart development"/>
    <property type="evidence" value="ECO:0007669"/>
    <property type="project" value="TreeGrafter"/>
</dbReference>
<feature type="non-terminal residue" evidence="2">
    <location>
        <position position="314"/>
    </location>
</feature>
<dbReference type="SUPFAM" id="SSF56219">
    <property type="entry name" value="DNase I-like"/>
    <property type="match status" value="1"/>
</dbReference>
<dbReference type="AlphaFoldDB" id="A0AAV2SKD1"/>
<dbReference type="PANTHER" id="PTHR33395">
    <property type="entry name" value="TRANSCRIPTASE, PUTATIVE-RELATED-RELATED"/>
    <property type="match status" value="1"/>
</dbReference>
<evidence type="ECO:0000313" key="3">
    <source>
        <dbReference type="Proteomes" id="UP001497623"/>
    </source>
</evidence>
<dbReference type="Pfam" id="PF14529">
    <property type="entry name" value="Exo_endo_phos_2"/>
    <property type="match status" value="1"/>
</dbReference>
<dbReference type="GO" id="GO:0031012">
    <property type="term" value="C:extracellular matrix"/>
    <property type="evidence" value="ECO:0007669"/>
    <property type="project" value="TreeGrafter"/>
</dbReference>
<keyword evidence="3" id="KW-1185">Reference proteome</keyword>
<evidence type="ECO:0000313" key="2">
    <source>
        <dbReference type="EMBL" id="CAL4203922.1"/>
    </source>
</evidence>
<name>A0AAV2SKD1_MEGNR</name>
<dbReference type="EMBL" id="CAXKWB010079706">
    <property type="protein sequence ID" value="CAL4203922.1"/>
    <property type="molecule type" value="Genomic_DNA"/>
</dbReference>
<dbReference type="GO" id="GO:0003824">
    <property type="term" value="F:catalytic activity"/>
    <property type="evidence" value="ECO:0007669"/>
    <property type="project" value="InterPro"/>
</dbReference>